<feature type="signal peptide" evidence="13">
    <location>
        <begin position="1"/>
        <end position="20"/>
    </location>
</feature>
<feature type="chain" id="PRO_5009360826" description="Extracellular metalloproteinase" evidence="13">
    <location>
        <begin position="21"/>
        <end position="615"/>
    </location>
</feature>
<evidence type="ECO:0000256" key="12">
    <source>
        <dbReference type="PIRSR" id="PIRSR601842-2"/>
    </source>
</evidence>
<feature type="binding site" evidence="12">
    <location>
        <position position="223"/>
    </location>
    <ligand>
        <name>Zn(2+)</name>
        <dbReference type="ChEBI" id="CHEBI:29105"/>
        <note>catalytic</note>
    </ligand>
</feature>
<dbReference type="InterPro" id="IPR011096">
    <property type="entry name" value="FTP_domain"/>
</dbReference>
<feature type="compositionally biased region" description="Low complexity" evidence="14">
    <location>
        <begin position="278"/>
        <end position="291"/>
    </location>
</feature>
<gene>
    <name evidence="16" type="ORF">RSOLAG22IIIB_00387</name>
</gene>
<dbReference type="Gene3D" id="3.10.170.10">
    <property type="match status" value="1"/>
</dbReference>
<evidence type="ECO:0000256" key="1">
    <source>
        <dbReference type="ARBA" id="ARBA00004613"/>
    </source>
</evidence>
<evidence type="ECO:0000256" key="6">
    <source>
        <dbReference type="ARBA" id="ARBA00022729"/>
    </source>
</evidence>
<feature type="active site" evidence="11">
    <location>
        <position position="422"/>
    </location>
</feature>
<evidence type="ECO:0000256" key="7">
    <source>
        <dbReference type="ARBA" id="ARBA00022801"/>
    </source>
</evidence>
<dbReference type="GO" id="GO:0006508">
    <property type="term" value="P:proteolysis"/>
    <property type="evidence" value="ECO:0007669"/>
    <property type="project" value="UniProtKB-KW"/>
</dbReference>
<dbReference type="SUPFAM" id="SSF55486">
    <property type="entry name" value="Metalloproteases ('zincins'), catalytic domain"/>
    <property type="match status" value="1"/>
</dbReference>
<evidence type="ECO:0000313" key="16">
    <source>
        <dbReference type="EMBL" id="CUA66937.1"/>
    </source>
</evidence>
<reference evidence="16 17" key="1">
    <citation type="submission" date="2015-07" db="EMBL/GenBank/DDBJ databases">
        <authorList>
            <person name="Noorani M."/>
        </authorList>
    </citation>
    <scope>NUCLEOTIDE SEQUENCE [LARGE SCALE GENOMIC DNA]</scope>
    <source>
        <strain evidence="16">BBA 69670</strain>
    </source>
</reference>
<feature type="compositionally biased region" description="Basic and acidic residues" evidence="14">
    <location>
        <begin position="238"/>
        <end position="250"/>
    </location>
</feature>
<dbReference type="InterPro" id="IPR050371">
    <property type="entry name" value="Fungal_virulence_M36"/>
</dbReference>
<evidence type="ECO:0000256" key="14">
    <source>
        <dbReference type="SAM" id="MobiDB-lite"/>
    </source>
</evidence>
<keyword evidence="5 12" id="KW-0479">Metal-binding</keyword>
<evidence type="ECO:0000256" key="13">
    <source>
        <dbReference type="RuleBase" id="RU364017"/>
    </source>
</evidence>
<sequence length="615" mass="66201">MAPLAKLATIALMIVSGTIAAPWDTTTRHMTHRIRSVGPQKAQFQSYHPPSTFETFGEGIDHPLTKRGVQGASSVEAAKAFLESKLGVSADSISHKSGCNSDVSEFEYFRQQLNGIPIANAVANVALKNNKVVSYGASFVKPKSVASTTATLTKDQAIAKAEAATKAKYNQWPTTIEYFAKDPDNVVLSHVVQVQNEQSGEWYEAFVDASTGEVVNLVSFVSDASYRVIPFTSQSPDDGFKVETDPHDKVSSPNGWHQDGATTTTTTSGNNVIVYKGSDSNTTSQSSATNNYDYTFDPTAEPSAGPNLDAARVNAFYVANMIHDVTVSSEFAYCHQPIELTPSAQYRYGFDEASYNFQQSNNGKGGAGNDSVRISVQDASGTNNANFATPPDGQPGQMRMYTWTYTTPNRDGALENDIVTHEYTHGISNRLTGGGTGRCLQTTEAGGMGEGWSDAFAEWTELKGTDIKDFVLGPYVTNDPAGIRTHPYSTNNQTNPLTYGSLEKLGEVHDIGEVWALIWHEIYAGLIGKLGFSEDRNDPTGTAGNIVALHLFIDGLKLQPCNPTFISARDAIIQADANRYGGANKCTLWAAFAKRGLGSDATTTKKDSTTLPSGC</sequence>
<dbReference type="EMBL" id="CYGV01000001">
    <property type="protein sequence ID" value="CUA66937.1"/>
    <property type="molecule type" value="Genomic_DNA"/>
</dbReference>
<keyword evidence="17" id="KW-1185">Reference proteome</keyword>
<evidence type="ECO:0000256" key="3">
    <source>
        <dbReference type="ARBA" id="ARBA00022525"/>
    </source>
</evidence>
<dbReference type="PRINTS" id="PR00999">
    <property type="entry name" value="FUNGALYSIN"/>
</dbReference>
<dbReference type="Pfam" id="PF02128">
    <property type="entry name" value="Peptidase_M36"/>
    <property type="match status" value="2"/>
</dbReference>
<dbReference type="PANTHER" id="PTHR33478:SF1">
    <property type="entry name" value="EXTRACELLULAR METALLOPROTEINASE MEP"/>
    <property type="match status" value="1"/>
</dbReference>
<keyword evidence="8 12" id="KW-0862">Zinc</keyword>
<evidence type="ECO:0000256" key="8">
    <source>
        <dbReference type="ARBA" id="ARBA00022833"/>
    </source>
</evidence>
<feature type="binding site" evidence="12">
    <location>
        <position position="421"/>
    </location>
    <ligand>
        <name>Zn(2+)</name>
        <dbReference type="ChEBI" id="CHEBI:29105"/>
        <note>catalytic</note>
    </ligand>
</feature>
<dbReference type="GO" id="GO:0004222">
    <property type="term" value="F:metalloendopeptidase activity"/>
    <property type="evidence" value="ECO:0007669"/>
    <property type="project" value="InterPro"/>
</dbReference>
<comment type="cofactor">
    <cofactor evidence="12">
        <name>Zn(2+)</name>
        <dbReference type="ChEBI" id="CHEBI:29105"/>
    </cofactor>
    <text evidence="12">Binds 1 zinc ion per subunit.</text>
</comment>
<keyword evidence="6 13" id="KW-0732">Signal</keyword>
<evidence type="ECO:0000256" key="4">
    <source>
        <dbReference type="ARBA" id="ARBA00022670"/>
    </source>
</evidence>
<dbReference type="CDD" id="cd09596">
    <property type="entry name" value="M36"/>
    <property type="match status" value="1"/>
</dbReference>
<keyword evidence="7 13" id="KW-0378">Hydrolase</keyword>
<comment type="subcellular location">
    <subcellularLocation>
        <location evidence="1 13">Secreted</location>
    </subcellularLocation>
</comment>
<feature type="binding site" evidence="12">
    <location>
        <position position="425"/>
    </location>
    <ligand>
        <name>Zn(2+)</name>
        <dbReference type="ChEBI" id="CHEBI:29105"/>
        <note>catalytic</note>
    </ligand>
</feature>
<keyword evidence="10 13" id="KW-0865">Zymogen</keyword>
<protein>
    <recommendedName>
        <fullName evidence="13">Extracellular metalloproteinase</fullName>
        <ecNumber evidence="13">3.4.24.-</ecNumber>
    </recommendedName>
    <alternativeName>
        <fullName evidence="13">Fungalysin</fullName>
    </alternativeName>
</protein>
<dbReference type="Gene3D" id="1.10.390.10">
    <property type="entry name" value="Neutral Protease Domain 2"/>
    <property type="match status" value="1"/>
</dbReference>
<dbReference type="EC" id="3.4.24.-" evidence="13"/>
<evidence type="ECO:0000256" key="2">
    <source>
        <dbReference type="ARBA" id="ARBA00006006"/>
    </source>
</evidence>
<evidence type="ECO:0000256" key="11">
    <source>
        <dbReference type="PIRSR" id="PIRSR601842-1"/>
    </source>
</evidence>
<feature type="domain" description="FTP" evidence="15">
    <location>
        <begin position="108"/>
        <end position="139"/>
    </location>
</feature>
<dbReference type="InterPro" id="IPR001842">
    <property type="entry name" value="Peptidase_M36"/>
</dbReference>
<dbReference type="Proteomes" id="UP000044841">
    <property type="component" value="Unassembled WGS sequence"/>
</dbReference>
<evidence type="ECO:0000313" key="17">
    <source>
        <dbReference type="Proteomes" id="UP000044841"/>
    </source>
</evidence>
<feature type="binding site" evidence="12">
    <location>
        <position position="450"/>
    </location>
    <ligand>
        <name>Zn(2+)</name>
        <dbReference type="ChEBI" id="CHEBI:29105"/>
        <note>catalytic</note>
    </ligand>
</feature>
<dbReference type="AlphaFoldDB" id="A0A0K6FLE1"/>
<accession>A0A0K6FLE1</accession>
<proteinExistence type="inferred from homology"/>
<comment type="similarity">
    <text evidence="2 13">Belongs to the peptidase M36 family.</text>
</comment>
<dbReference type="InterPro" id="IPR027268">
    <property type="entry name" value="Peptidase_M4/M1_CTD_sf"/>
</dbReference>
<evidence type="ECO:0000256" key="10">
    <source>
        <dbReference type="ARBA" id="ARBA00023145"/>
    </source>
</evidence>
<dbReference type="Pfam" id="PF07504">
    <property type="entry name" value="FTP"/>
    <property type="match status" value="1"/>
</dbReference>
<dbReference type="PANTHER" id="PTHR33478">
    <property type="entry name" value="EXTRACELLULAR METALLOPROTEINASE MEP"/>
    <property type="match status" value="1"/>
</dbReference>
<keyword evidence="3 13" id="KW-0964">Secreted</keyword>
<evidence type="ECO:0000256" key="5">
    <source>
        <dbReference type="ARBA" id="ARBA00022723"/>
    </source>
</evidence>
<organism evidence="16 17">
    <name type="scientific">Rhizoctonia solani</name>
    <dbReference type="NCBI Taxonomy" id="456999"/>
    <lineage>
        <taxon>Eukaryota</taxon>
        <taxon>Fungi</taxon>
        <taxon>Dikarya</taxon>
        <taxon>Basidiomycota</taxon>
        <taxon>Agaricomycotina</taxon>
        <taxon>Agaricomycetes</taxon>
        <taxon>Cantharellales</taxon>
        <taxon>Ceratobasidiaceae</taxon>
        <taxon>Rhizoctonia</taxon>
    </lineage>
</organism>
<keyword evidence="4 13" id="KW-0645">Protease</keyword>
<dbReference type="GO" id="GO:0008270">
    <property type="term" value="F:zinc ion binding"/>
    <property type="evidence" value="ECO:0007669"/>
    <property type="project" value="InterPro"/>
</dbReference>
<evidence type="ECO:0000259" key="15">
    <source>
        <dbReference type="Pfam" id="PF07504"/>
    </source>
</evidence>
<keyword evidence="9 13" id="KW-0482">Metalloprotease</keyword>
<feature type="region of interest" description="Disordered" evidence="14">
    <location>
        <begin position="237"/>
        <end position="303"/>
    </location>
</feature>
<dbReference type="GO" id="GO:0005615">
    <property type="term" value="C:extracellular space"/>
    <property type="evidence" value="ECO:0007669"/>
    <property type="project" value="InterPro"/>
</dbReference>
<name>A0A0K6FLE1_9AGAM</name>
<evidence type="ECO:0000256" key="9">
    <source>
        <dbReference type="ARBA" id="ARBA00023049"/>
    </source>
</evidence>